<keyword evidence="5" id="KW-0560">Oxidoreductase</keyword>
<dbReference type="PANTHER" id="PTHR42913:SF3">
    <property type="entry name" value="64 KDA MITOCHONDRIAL NADH DEHYDROGENASE (EUROFUNG)"/>
    <property type="match status" value="1"/>
</dbReference>
<sequence length="402" mass="44943">MKRIVVLGAGFAGIKTVVELQKKLRQEVEIILVDRNPYHCETFRLYEVASAKQPYTRISYPISDVIDPKMTTFIQDDVKKIDYKNKKVELAHHKAVKYDYCVVGLGFTLNTFGILGADENALPMYNVKSAEKIGARIVQSMKDYRQTKDPKDLTIVMCGSGFQAVEVTVAIATNREAYAKLAGVKPEEIKVKMLNNSKRMLPMFGDKQLQYALEQIKKNDIEIIDQAKITKIFPDTVYYQHGDDKVDTKIVSNNIIWLMGFSGNPVITASGIKSFHGKATVDGHLTIAESDDIYLCGDVAMVPQPGKSWPWPNTGQLALAMANYAAKDLQARVLGHNRPNDFVYHDLGVFVELGKNAVGIAMGHKLYGYPASVMKKITIDKSVWETGGLKETLAIGRFDMWH</sequence>
<comment type="caution">
    <text evidence="7">The sequence shown here is derived from an EMBL/GenBank/DDBJ whole genome shotgun (WGS) entry which is preliminary data.</text>
</comment>
<comment type="cofactor">
    <cofactor evidence="1">
        <name>FAD</name>
        <dbReference type="ChEBI" id="CHEBI:57692"/>
    </cofactor>
</comment>
<evidence type="ECO:0000259" key="6">
    <source>
        <dbReference type="Pfam" id="PF07992"/>
    </source>
</evidence>
<feature type="domain" description="FAD/NAD(P)-binding" evidence="6">
    <location>
        <begin position="3"/>
        <end position="309"/>
    </location>
</feature>
<dbReference type="Gene3D" id="3.50.50.100">
    <property type="match status" value="1"/>
</dbReference>
<dbReference type="GO" id="GO:0003955">
    <property type="term" value="F:NAD(P)H dehydrogenase (quinone) activity"/>
    <property type="evidence" value="ECO:0007669"/>
    <property type="project" value="TreeGrafter"/>
</dbReference>
<dbReference type="PANTHER" id="PTHR42913">
    <property type="entry name" value="APOPTOSIS-INDUCING FACTOR 1"/>
    <property type="match status" value="1"/>
</dbReference>
<evidence type="ECO:0000256" key="1">
    <source>
        <dbReference type="ARBA" id="ARBA00001974"/>
    </source>
</evidence>
<evidence type="ECO:0000256" key="3">
    <source>
        <dbReference type="ARBA" id="ARBA00022630"/>
    </source>
</evidence>
<dbReference type="RefSeq" id="WP_103662347.1">
    <property type="nucleotide sequence ID" value="NZ_ML136895.1"/>
</dbReference>
<reference evidence="7 8" key="1">
    <citation type="submission" date="2018-12" db="EMBL/GenBank/DDBJ databases">
        <authorList>
            <person name="Meng J."/>
        </authorList>
    </citation>
    <scope>NUCLEOTIDE SEQUENCE [LARGE SCALE GENOMIC DNA]</scope>
    <source>
        <strain evidence="7 8">HT111-2</strain>
    </source>
</reference>
<name>A0A437STC9_9LACO</name>
<dbReference type="EMBL" id="RXIA01000027">
    <property type="protein sequence ID" value="RVU70201.1"/>
    <property type="molecule type" value="Genomic_DNA"/>
</dbReference>
<dbReference type="SUPFAM" id="SSF51905">
    <property type="entry name" value="FAD/NAD(P)-binding domain"/>
    <property type="match status" value="2"/>
</dbReference>
<dbReference type="InterPro" id="IPR051169">
    <property type="entry name" value="NADH-Q_oxidoreductase"/>
</dbReference>
<dbReference type="Proteomes" id="UP000288291">
    <property type="component" value="Unassembled WGS sequence"/>
</dbReference>
<dbReference type="GO" id="GO:0019646">
    <property type="term" value="P:aerobic electron transport chain"/>
    <property type="evidence" value="ECO:0007669"/>
    <property type="project" value="TreeGrafter"/>
</dbReference>
<gene>
    <name evidence="7" type="ORF">EJK17_08920</name>
</gene>
<dbReference type="Pfam" id="PF07992">
    <property type="entry name" value="Pyr_redox_2"/>
    <property type="match status" value="1"/>
</dbReference>
<evidence type="ECO:0000256" key="4">
    <source>
        <dbReference type="ARBA" id="ARBA00022827"/>
    </source>
</evidence>
<evidence type="ECO:0000256" key="5">
    <source>
        <dbReference type="ARBA" id="ARBA00023002"/>
    </source>
</evidence>
<keyword evidence="4" id="KW-0274">FAD</keyword>
<keyword evidence="8" id="KW-1185">Reference proteome</keyword>
<evidence type="ECO:0000256" key="2">
    <source>
        <dbReference type="ARBA" id="ARBA00005272"/>
    </source>
</evidence>
<dbReference type="InterPro" id="IPR036188">
    <property type="entry name" value="FAD/NAD-bd_sf"/>
</dbReference>
<evidence type="ECO:0000313" key="8">
    <source>
        <dbReference type="Proteomes" id="UP000288291"/>
    </source>
</evidence>
<accession>A0A437STC9</accession>
<protein>
    <submittedName>
        <fullName evidence="7">NAD(P)/FAD-dependent oxidoreductase</fullName>
    </submittedName>
</protein>
<keyword evidence="3" id="KW-0285">Flavoprotein</keyword>
<comment type="similarity">
    <text evidence="2">Belongs to the NADH dehydrogenase family.</text>
</comment>
<dbReference type="InterPro" id="IPR023753">
    <property type="entry name" value="FAD/NAD-binding_dom"/>
</dbReference>
<proteinExistence type="inferred from homology"/>
<dbReference type="AlphaFoldDB" id="A0A437STC9"/>
<organism evidence="7 8">
    <name type="scientific">Lactobacillus xujianguonis</name>
    <dbReference type="NCBI Taxonomy" id="2495899"/>
    <lineage>
        <taxon>Bacteria</taxon>
        <taxon>Bacillati</taxon>
        <taxon>Bacillota</taxon>
        <taxon>Bacilli</taxon>
        <taxon>Lactobacillales</taxon>
        <taxon>Lactobacillaceae</taxon>
        <taxon>Lactobacillus</taxon>
    </lineage>
</organism>
<evidence type="ECO:0000313" key="7">
    <source>
        <dbReference type="EMBL" id="RVU70201.1"/>
    </source>
</evidence>